<reference evidence="3 4" key="1">
    <citation type="submission" date="2008-06" db="EMBL/GenBank/DDBJ databases">
        <title>Complete sequence of Chloroherpeton thalassium ATCC 35110.</title>
        <authorList>
            <consortium name="US DOE Joint Genome Institute"/>
            <person name="Lucas S."/>
            <person name="Copeland A."/>
            <person name="Lapidus A."/>
            <person name="Glavina del Rio T."/>
            <person name="Dalin E."/>
            <person name="Tice H."/>
            <person name="Bruce D."/>
            <person name="Goodwin L."/>
            <person name="Pitluck S."/>
            <person name="Schmutz J."/>
            <person name="Larimer F."/>
            <person name="Land M."/>
            <person name="Hauser L."/>
            <person name="Kyrpides N."/>
            <person name="Mikhailova N."/>
            <person name="Liu Z."/>
            <person name="Li T."/>
            <person name="Zhao F."/>
            <person name="Overmann J."/>
            <person name="Bryant D.A."/>
            <person name="Richardson P."/>
        </authorList>
    </citation>
    <scope>NUCLEOTIDE SEQUENCE [LARGE SCALE GENOMIC DNA]</scope>
    <source>
        <strain evidence="4">ATCC 35110 / GB-78</strain>
    </source>
</reference>
<dbReference type="Gene3D" id="3.30.1150.10">
    <property type="match status" value="1"/>
</dbReference>
<sequence>MNQRFWTYLFAISFLVLLPTVVSAQARLLGQVTDADGNPIVAAIVSLSGKGRTGAVLTNSQGFYTFLSLPVGEYSVRAVKSGKQSRTFNFSLADKTTVMMNLNISPEAILQEEKEESSVVVDAGKKAKKTRVIRQVPKKVVRKEVAEKANKKEEKPVQLSQNKATDVSKSDDVAVQETEQEVLEIIEGQVESENLEAALRVAEEEEMVSYSGFEKSPEIIGGVEEIYKYLEYPLSARNTPKPVMVIAKVFVDQNGYLKRVDMLKNGPRVFNEEVYRVLTEKIKYKPADVDSKPIPGSLTFVVNFSPETQE</sequence>
<organism evidence="3 4">
    <name type="scientific">Chloroherpeton thalassium (strain ATCC 35110 / GB-78)</name>
    <dbReference type="NCBI Taxonomy" id="517418"/>
    <lineage>
        <taxon>Bacteria</taxon>
        <taxon>Pseudomonadati</taxon>
        <taxon>Chlorobiota</taxon>
        <taxon>Chlorobiia</taxon>
        <taxon>Chlorobiales</taxon>
        <taxon>Chloroherpetonaceae</taxon>
        <taxon>Chloroherpeton</taxon>
    </lineage>
</organism>
<feature type="compositionally biased region" description="Basic and acidic residues" evidence="1">
    <location>
        <begin position="147"/>
        <end position="156"/>
    </location>
</feature>
<protein>
    <recommendedName>
        <fullName evidence="5">TonB family protein</fullName>
    </recommendedName>
</protein>
<dbReference type="SUPFAM" id="SSF49464">
    <property type="entry name" value="Carboxypeptidase regulatory domain-like"/>
    <property type="match status" value="1"/>
</dbReference>
<dbReference type="Proteomes" id="UP000001208">
    <property type="component" value="Chromosome"/>
</dbReference>
<dbReference type="eggNOG" id="COG0810">
    <property type="taxonomic scope" value="Bacteria"/>
</dbReference>
<dbReference type="Gene3D" id="2.60.40.1120">
    <property type="entry name" value="Carboxypeptidase-like, regulatory domain"/>
    <property type="match status" value="1"/>
</dbReference>
<evidence type="ECO:0000313" key="4">
    <source>
        <dbReference type="Proteomes" id="UP000001208"/>
    </source>
</evidence>
<keyword evidence="4" id="KW-1185">Reference proteome</keyword>
<dbReference type="STRING" id="517418.Ctha_1650"/>
<dbReference type="SUPFAM" id="SSF74653">
    <property type="entry name" value="TolA/TonB C-terminal domain"/>
    <property type="match status" value="1"/>
</dbReference>
<dbReference type="EMBL" id="CP001100">
    <property type="protein sequence ID" value="ACF14108.1"/>
    <property type="molecule type" value="Genomic_DNA"/>
</dbReference>
<dbReference type="InterPro" id="IPR008969">
    <property type="entry name" value="CarboxyPept-like_regulatory"/>
</dbReference>
<name>B3QSR1_CHLT3</name>
<proteinExistence type="predicted"/>
<feature type="signal peptide" evidence="2">
    <location>
        <begin position="1"/>
        <end position="24"/>
    </location>
</feature>
<feature type="region of interest" description="Disordered" evidence="1">
    <location>
        <begin position="147"/>
        <end position="172"/>
    </location>
</feature>
<evidence type="ECO:0008006" key="5">
    <source>
        <dbReference type="Google" id="ProtNLM"/>
    </source>
</evidence>
<evidence type="ECO:0000313" key="3">
    <source>
        <dbReference type="EMBL" id="ACF14108.1"/>
    </source>
</evidence>
<dbReference type="Pfam" id="PF13620">
    <property type="entry name" value="CarboxypepD_reg"/>
    <property type="match status" value="1"/>
</dbReference>
<evidence type="ECO:0000256" key="1">
    <source>
        <dbReference type="SAM" id="MobiDB-lite"/>
    </source>
</evidence>
<evidence type="ECO:0000256" key="2">
    <source>
        <dbReference type="SAM" id="SignalP"/>
    </source>
</evidence>
<gene>
    <name evidence="3" type="ordered locus">Ctha_1650</name>
</gene>
<dbReference type="HOGENOM" id="CLU_1000017_0_0_10"/>
<dbReference type="KEGG" id="cts:Ctha_1650"/>
<keyword evidence="2" id="KW-0732">Signal</keyword>
<dbReference type="AlphaFoldDB" id="B3QSR1"/>
<dbReference type="RefSeq" id="WP_012500192.1">
    <property type="nucleotide sequence ID" value="NC_011026.1"/>
</dbReference>
<accession>B3QSR1</accession>
<feature type="chain" id="PRO_5002797696" description="TonB family protein" evidence="2">
    <location>
        <begin position="25"/>
        <end position="310"/>
    </location>
</feature>
<dbReference type="OrthoDB" id="9812355at2"/>